<name>A0AA38H3E5_9TREE</name>
<dbReference type="Proteomes" id="UP001164286">
    <property type="component" value="Unassembled WGS sequence"/>
</dbReference>
<comment type="caution">
    <text evidence="1">The sequence shown here is derived from an EMBL/GenBank/DDBJ whole genome shotgun (WGS) entry which is preliminary data.</text>
</comment>
<protein>
    <submittedName>
        <fullName evidence="1">Uncharacterized protein</fullName>
    </submittedName>
</protein>
<evidence type="ECO:0000313" key="1">
    <source>
        <dbReference type="EMBL" id="KAI9633797.1"/>
    </source>
</evidence>
<accession>A0AA38H3E5</accession>
<dbReference type="GeneID" id="77726791"/>
<sequence>MSSTAATYCPHRVVLKGMETVSLPHAQIAGLALNPSRGYRMRGRFLCEAAESSARESLAIFEELARVTDASEDSIKGMTESERQIALQGLLTRAAKSQDRQRSIFVSGLCSQGWTGLGSYPQYWERLSKSLGERGYPASHLAPAGEAAPTVVPKRVTDVEALLRWYERSQISQLNGFQSKDKVDEDWTVVEGTTQEAERA</sequence>
<reference evidence="1" key="1">
    <citation type="journal article" date="2022" name="G3 (Bethesda)">
        <title>High quality genome of the basidiomycete yeast Dioszegia hungarica PDD-24b-2 isolated from cloud water.</title>
        <authorList>
            <person name="Jarrige D."/>
            <person name="Haridas S."/>
            <person name="Bleykasten-Grosshans C."/>
            <person name="Joly M."/>
            <person name="Nadalig T."/>
            <person name="Sancelme M."/>
            <person name="Vuilleumier S."/>
            <person name="Grigoriev I.V."/>
            <person name="Amato P."/>
            <person name="Bringel F."/>
        </authorList>
    </citation>
    <scope>NUCLEOTIDE SEQUENCE</scope>
    <source>
        <strain evidence="1">PDD-24b-2</strain>
    </source>
</reference>
<organism evidence="1 2">
    <name type="scientific">Dioszegia hungarica</name>
    <dbReference type="NCBI Taxonomy" id="4972"/>
    <lineage>
        <taxon>Eukaryota</taxon>
        <taxon>Fungi</taxon>
        <taxon>Dikarya</taxon>
        <taxon>Basidiomycota</taxon>
        <taxon>Agaricomycotina</taxon>
        <taxon>Tremellomycetes</taxon>
        <taxon>Tremellales</taxon>
        <taxon>Bulleribasidiaceae</taxon>
        <taxon>Dioszegia</taxon>
    </lineage>
</organism>
<dbReference type="RefSeq" id="XP_052943574.1">
    <property type="nucleotide sequence ID" value="XM_053087586.1"/>
</dbReference>
<keyword evidence="2" id="KW-1185">Reference proteome</keyword>
<gene>
    <name evidence="1" type="ORF">MKK02DRAFT_28563</name>
</gene>
<dbReference type="AlphaFoldDB" id="A0AA38H3E5"/>
<dbReference type="EMBL" id="JAKWFO010000008">
    <property type="protein sequence ID" value="KAI9633797.1"/>
    <property type="molecule type" value="Genomic_DNA"/>
</dbReference>
<evidence type="ECO:0000313" key="2">
    <source>
        <dbReference type="Proteomes" id="UP001164286"/>
    </source>
</evidence>
<proteinExistence type="predicted"/>